<evidence type="ECO:0000256" key="6">
    <source>
        <dbReference type="SAM" id="MobiDB-lite"/>
    </source>
</evidence>
<keyword evidence="1" id="KW-0001">2Fe-2S</keyword>
<name>A0A9X1RW20_9BURK</name>
<evidence type="ECO:0000256" key="2">
    <source>
        <dbReference type="ARBA" id="ARBA00022723"/>
    </source>
</evidence>
<protein>
    <submittedName>
        <fullName evidence="8">Aromatic ring-hydroxylating dioxygenase subunit alpha</fullName>
    </submittedName>
</protein>
<dbReference type="Pfam" id="PF19112">
    <property type="entry name" value="VanA_C"/>
    <property type="match status" value="1"/>
</dbReference>
<gene>
    <name evidence="8" type="ORF">L5014_18815</name>
</gene>
<comment type="caution">
    <text evidence="8">The sequence shown here is derived from an EMBL/GenBank/DDBJ whole genome shotgun (WGS) entry which is preliminary data.</text>
</comment>
<evidence type="ECO:0000313" key="8">
    <source>
        <dbReference type="EMBL" id="MCG5075393.1"/>
    </source>
</evidence>
<dbReference type="Gene3D" id="3.90.380.10">
    <property type="entry name" value="Naphthalene 1,2-dioxygenase Alpha Subunit, Chain A, domain 1"/>
    <property type="match status" value="1"/>
</dbReference>
<dbReference type="Gene3D" id="2.102.10.10">
    <property type="entry name" value="Rieske [2Fe-2S] iron-sulphur domain"/>
    <property type="match status" value="1"/>
</dbReference>
<dbReference type="PROSITE" id="PS51296">
    <property type="entry name" value="RIESKE"/>
    <property type="match status" value="1"/>
</dbReference>
<evidence type="ECO:0000256" key="3">
    <source>
        <dbReference type="ARBA" id="ARBA00023002"/>
    </source>
</evidence>
<dbReference type="EMBL" id="JAKLJA010000015">
    <property type="protein sequence ID" value="MCG5075393.1"/>
    <property type="molecule type" value="Genomic_DNA"/>
</dbReference>
<dbReference type="SUPFAM" id="SSF50022">
    <property type="entry name" value="ISP domain"/>
    <property type="match status" value="1"/>
</dbReference>
<reference evidence="8" key="1">
    <citation type="submission" date="2022-01" db="EMBL/GenBank/DDBJ databases">
        <title>Genome sequence and assembly of Parabukholderia sp. RG36.</title>
        <authorList>
            <person name="Chhetri G."/>
        </authorList>
    </citation>
    <scope>NUCLEOTIDE SEQUENCE</scope>
    <source>
        <strain evidence="8">RG36</strain>
    </source>
</reference>
<feature type="region of interest" description="Disordered" evidence="6">
    <location>
        <begin position="337"/>
        <end position="383"/>
    </location>
</feature>
<keyword evidence="8" id="KW-0223">Dioxygenase</keyword>
<evidence type="ECO:0000256" key="1">
    <source>
        <dbReference type="ARBA" id="ARBA00022714"/>
    </source>
</evidence>
<evidence type="ECO:0000256" key="5">
    <source>
        <dbReference type="ARBA" id="ARBA00023014"/>
    </source>
</evidence>
<dbReference type="InterPro" id="IPR050584">
    <property type="entry name" value="Cholesterol_7-desaturase"/>
</dbReference>
<dbReference type="GO" id="GO:0051213">
    <property type="term" value="F:dioxygenase activity"/>
    <property type="evidence" value="ECO:0007669"/>
    <property type="project" value="UniProtKB-KW"/>
</dbReference>
<dbReference type="Proteomes" id="UP001139308">
    <property type="component" value="Unassembled WGS sequence"/>
</dbReference>
<dbReference type="InterPro" id="IPR017941">
    <property type="entry name" value="Rieske_2Fe-2S"/>
</dbReference>
<accession>A0A9X1RW20</accession>
<keyword evidence="9" id="KW-1185">Reference proteome</keyword>
<dbReference type="Pfam" id="PF00355">
    <property type="entry name" value="Rieske"/>
    <property type="match status" value="1"/>
</dbReference>
<evidence type="ECO:0000256" key="4">
    <source>
        <dbReference type="ARBA" id="ARBA00023004"/>
    </source>
</evidence>
<organism evidence="8 9">
    <name type="scientific">Paraburkholderia tagetis</name>
    <dbReference type="NCBI Taxonomy" id="2913261"/>
    <lineage>
        <taxon>Bacteria</taxon>
        <taxon>Pseudomonadati</taxon>
        <taxon>Pseudomonadota</taxon>
        <taxon>Betaproteobacteria</taxon>
        <taxon>Burkholderiales</taxon>
        <taxon>Burkholderiaceae</taxon>
        <taxon>Paraburkholderia</taxon>
    </lineage>
</organism>
<dbReference type="GO" id="GO:0051537">
    <property type="term" value="F:2 iron, 2 sulfur cluster binding"/>
    <property type="evidence" value="ECO:0007669"/>
    <property type="project" value="UniProtKB-KW"/>
</dbReference>
<keyword evidence="3" id="KW-0560">Oxidoreductase</keyword>
<evidence type="ECO:0000259" key="7">
    <source>
        <dbReference type="PROSITE" id="PS51296"/>
    </source>
</evidence>
<dbReference type="SUPFAM" id="SSF55961">
    <property type="entry name" value="Bet v1-like"/>
    <property type="match status" value="1"/>
</dbReference>
<dbReference type="InterPro" id="IPR036922">
    <property type="entry name" value="Rieske_2Fe-2S_sf"/>
</dbReference>
<dbReference type="InterPro" id="IPR044043">
    <property type="entry name" value="VanA_C_cat"/>
</dbReference>
<keyword evidence="5" id="KW-0411">Iron-sulfur</keyword>
<keyword evidence="2" id="KW-0479">Metal-binding</keyword>
<evidence type="ECO:0000313" key="9">
    <source>
        <dbReference type="Proteomes" id="UP001139308"/>
    </source>
</evidence>
<feature type="domain" description="Rieske" evidence="7">
    <location>
        <begin position="7"/>
        <end position="108"/>
    </location>
</feature>
<dbReference type="CDD" id="cd08878">
    <property type="entry name" value="RHO_alpha_C_DMO-like"/>
    <property type="match status" value="1"/>
</dbReference>
<dbReference type="AlphaFoldDB" id="A0A9X1RW20"/>
<dbReference type="GO" id="GO:0046872">
    <property type="term" value="F:metal ion binding"/>
    <property type="evidence" value="ECO:0007669"/>
    <property type="project" value="UniProtKB-KW"/>
</dbReference>
<sequence length="383" mass="43118">MFLRNAWYVAAWDAEVTRELAPVTLLGESVVLYRREDGTPVALENACPHRKLPLSMGRLVGDHVECGYHGLTFDCEGACVRAPGSPRIPHGAKVRSYPLAECYGLLWIWMGEPEAADPAKIVQIDEWGNPAWGMNPGDAMTVDCHYLYVTDNLLDPSHVAWVHRSSFGNVACEAEPLKTEVAAHGVTVSRWMRDVEVAPFYAQFVRFEGRCDRKQHYEVRFPSHAIIKAVFTPAGTGGDDAPPHADVFLMNSYNFMTPVDASHTRYYWFQTRNFAPDDAQVSRQFDEDVRHAFEEDRAVLTAVHAGMQNARTPNIDLAIDAGPLRFRRALGQMIEREQEAAKQAEKQLQPQPQPQPQPQTQTEKPERPVLAPIHRVNRERVGP</sequence>
<dbReference type="PANTHER" id="PTHR21266:SF60">
    <property type="entry name" value="3-KETOSTEROID-9-ALPHA-MONOOXYGENASE, OXYGENASE COMPONENT"/>
    <property type="match status" value="1"/>
</dbReference>
<keyword evidence="4" id="KW-0408">Iron</keyword>
<dbReference type="PANTHER" id="PTHR21266">
    <property type="entry name" value="IRON-SULFUR DOMAIN CONTAINING PROTEIN"/>
    <property type="match status" value="1"/>
</dbReference>
<dbReference type="RefSeq" id="WP_238465251.1">
    <property type="nucleotide sequence ID" value="NZ_JAKLJA010000015.1"/>
</dbReference>
<proteinExistence type="predicted"/>